<evidence type="ECO:0000256" key="3">
    <source>
        <dbReference type="ARBA" id="ARBA00023163"/>
    </source>
</evidence>
<evidence type="ECO:0000313" key="7">
    <source>
        <dbReference type="Proteomes" id="UP000184389"/>
    </source>
</evidence>
<keyword evidence="3" id="KW-0804">Transcription</keyword>
<dbReference type="PANTHER" id="PTHR24567:SF26">
    <property type="entry name" value="REGULATORY PROTEIN YEIL"/>
    <property type="match status" value="1"/>
</dbReference>
<feature type="domain" description="Cyclic nucleotide-binding" evidence="4">
    <location>
        <begin position="42"/>
        <end position="127"/>
    </location>
</feature>
<dbReference type="SUPFAM" id="SSF46785">
    <property type="entry name" value="Winged helix' DNA-binding domain"/>
    <property type="match status" value="1"/>
</dbReference>
<keyword evidence="2" id="KW-0238">DNA-binding</keyword>
<evidence type="ECO:0000259" key="5">
    <source>
        <dbReference type="PROSITE" id="PS51063"/>
    </source>
</evidence>
<keyword evidence="1" id="KW-0805">Transcription regulation</keyword>
<name>A0A1M5Z9F6_9FIRM</name>
<dbReference type="Pfam" id="PF00027">
    <property type="entry name" value="cNMP_binding"/>
    <property type="match status" value="1"/>
</dbReference>
<evidence type="ECO:0000256" key="2">
    <source>
        <dbReference type="ARBA" id="ARBA00023125"/>
    </source>
</evidence>
<dbReference type="InterPro" id="IPR036390">
    <property type="entry name" value="WH_DNA-bd_sf"/>
</dbReference>
<dbReference type="Pfam" id="PF13545">
    <property type="entry name" value="HTH_Crp_2"/>
    <property type="match status" value="1"/>
</dbReference>
<dbReference type="Gene3D" id="1.10.10.10">
    <property type="entry name" value="Winged helix-like DNA-binding domain superfamily/Winged helix DNA-binding domain"/>
    <property type="match status" value="1"/>
</dbReference>
<dbReference type="InterPro" id="IPR050397">
    <property type="entry name" value="Env_Response_Regulators"/>
</dbReference>
<gene>
    <name evidence="6" type="ORF">SAMN02745180_02878</name>
</gene>
<evidence type="ECO:0000259" key="4">
    <source>
        <dbReference type="PROSITE" id="PS50042"/>
    </source>
</evidence>
<dbReference type="STRING" id="1123281.SAMN02745180_02878"/>
<sequence length="224" mass="26543">MVYDIFFDRERDTKMKQVFREISKKGIEQEYDKDCVIEIKDKHIYIVTKGRVAYSWYSVDGRRQVFCFINGGGMFGELEYFEGKKSDMVAETSKKTRISILNEEIMEQILLEEPMIYRFILINVIRKKRILMSKLLDLSFSDSKGKVADTLIRFCYQDGIFIDNEKVEIRKRFTHEEIANMIGCSRVTVTKVLCDFEEEGLIYVRNNKIIVLNLEKLKEYVNWA</sequence>
<reference evidence="6 7" key="1">
    <citation type="submission" date="2016-11" db="EMBL/GenBank/DDBJ databases">
        <authorList>
            <person name="Jaros S."/>
            <person name="Januszkiewicz K."/>
            <person name="Wedrychowicz H."/>
        </authorList>
    </citation>
    <scope>NUCLEOTIDE SEQUENCE [LARGE SCALE GENOMIC DNA]</scope>
    <source>
        <strain evidence="6 7">DSM 13106</strain>
    </source>
</reference>
<dbReference type="Gene3D" id="2.60.120.10">
    <property type="entry name" value="Jelly Rolls"/>
    <property type="match status" value="1"/>
</dbReference>
<keyword evidence="6" id="KW-0808">Transferase</keyword>
<evidence type="ECO:0000313" key="6">
    <source>
        <dbReference type="EMBL" id="SHI20861.1"/>
    </source>
</evidence>
<organism evidence="6 7">
    <name type="scientific">Sporanaerobacter acetigenes DSM 13106</name>
    <dbReference type="NCBI Taxonomy" id="1123281"/>
    <lineage>
        <taxon>Bacteria</taxon>
        <taxon>Bacillati</taxon>
        <taxon>Bacillota</taxon>
        <taxon>Tissierellia</taxon>
        <taxon>Tissierellales</taxon>
        <taxon>Sporanaerobacteraceae</taxon>
        <taxon>Sporanaerobacter</taxon>
    </lineage>
</organism>
<dbReference type="PANTHER" id="PTHR24567">
    <property type="entry name" value="CRP FAMILY TRANSCRIPTIONAL REGULATORY PROTEIN"/>
    <property type="match status" value="1"/>
</dbReference>
<dbReference type="PROSITE" id="PS51063">
    <property type="entry name" value="HTH_CRP_2"/>
    <property type="match status" value="1"/>
</dbReference>
<dbReference type="SMART" id="SM00419">
    <property type="entry name" value="HTH_CRP"/>
    <property type="match status" value="1"/>
</dbReference>
<proteinExistence type="predicted"/>
<dbReference type="GO" id="GO:0016301">
    <property type="term" value="F:kinase activity"/>
    <property type="evidence" value="ECO:0007669"/>
    <property type="project" value="UniProtKB-KW"/>
</dbReference>
<dbReference type="InterPro" id="IPR000595">
    <property type="entry name" value="cNMP-bd_dom"/>
</dbReference>
<dbReference type="Proteomes" id="UP000184389">
    <property type="component" value="Unassembled WGS sequence"/>
</dbReference>
<dbReference type="InterPro" id="IPR014710">
    <property type="entry name" value="RmlC-like_jellyroll"/>
</dbReference>
<dbReference type="InterPro" id="IPR018490">
    <property type="entry name" value="cNMP-bd_dom_sf"/>
</dbReference>
<protein>
    <submittedName>
        <fullName evidence="6">cAMP-binding domain of CRP or a regulatory subunit of cAMP-dependent protein kinases</fullName>
    </submittedName>
</protein>
<keyword evidence="6" id="KW-0418">Kinase</keyword>
<dbReference type="PROSITE" id="PS50042">
    <property type="entry name" value="CNMP_BINDING_3"/>
    <property type="match status" value="1"/>
</dbReference>
<keyword evidence="7" id="KW-1185">Reference proteome</keyword>
<dbReference type="EMBL" id="FQXR01000026">
    <property type="protein sequence ID" value="SHI20861.1"/>
    <property type="molecule type" value="Genomic_DNA"/>
</dbReference>
<evidence type="ECO:0000256" key="1">
    <source>
        <dbReference type="ARBA" id="ARBA00023015"/>
    </source>
</evidence>
<dbReference type="SUPFAM" id="SSF51206">
    <property type="entry name" value="cAMP-binding domain-like"/>
    <property type="match status" value="1"/>
</dbReference>
<accession>A0A1M5Z9F6</accession>
<dbReference type="CDD" id="cd00038">
    <property type="entry name" value="CAP_ED"/>
    <property type="match status" value="1"/>
</dbReference>
<dbReference type="InterPro" id="IPR036388">
    <property type="entry name" value="WH-like_DNA-bd_sf"/>
</dbReference>
<feature type="domain" description="HTH crp-type" evidence="5">
    <location>
        <begin position="141"/>
        <end position="215"/>
    </location>
</feature>
<dbReference type="InterPro" id="IPR012318">
    <property type="entry name" value="HTH_CRP"/>
</dbReference>
<dbReference type="AlphaFoldDB" id="A0A1M5Z9F6"/>
<dbReference type="GO" id="GO:0003677">
    <property type="term" value="F:DNA binding"/>
    <property type="evidence" value="ECO:0007669"/>
    <property type="project" value="UniProtKB-KW"/>
</dbReference>
<dbReference type="GO" id="GO:0003700">
    <property type="term" value="F:DNA-binding transcription factor activity"/>
    <property type="evidence" value="ECO:0007669"/>
    <property type="project" value="TreeGrafter"/>
</dbReference>
<dbReference type="GO" id="GO:0005829">
    <property type="term" value="C:cytosol"/>
    <property type="evidence" value="ECO:0007669"/>
    <property type="project" value="TreeGrafter"/>
</dbReference>